<dbReference type="InterPro" id="IPR017441">
    <property type="entry name" value="Protein_kinase_ATP_BS"/>
</dbReference>
<dbReference type="STRING" id="763406.A0A1E3NEK9"/>
<dbReference type="EMBL" id="KV454006">
    <property type="protein sequence ID" value="ODQ44564.1"/>
    <property type="molecule type" value="Genomic_DNA"/>
</dbReference>
<keyword evidence="5 6" id="KW-0067">ATP-binding</keyword>
<proteinExistence type="predicted"/>
<dbReference type="AlphaFoldDB" id="A0A1E3NEK9"/>
<dbReference type="Gene3D" id="1.10.510.10">
    <property type="entry name" value="Transferase(Phosphotransferase) domain 1"/>
    <property type="match status" value="1"/>
</dbReference>
<dbReference type="GO" id="GO:0004674">
    <property type="term" value="F:protein serine/threonine kinase activity"/>
    <property type="evidence" value="ECO:0007669"/>
    <property type="project" value="UniProtKB-KW"/>
</dbReference>
<gene>
    <name evidence="8" type="ORF">PICMEDRAFT_60254</name>
</gene>
<evidence type="ECO:0000256" key="3">
    <source>
        <dbReference type="ARBA" id="ARBA00022741"/>
    </source>
</evidence>
<protein>
    <recommendedName>
        <fullName evidence="7">Protein kinase domain-containing protein</fullName>
    </recommendedName>
</protein>
<evidence type="ECO:0000256" key="6">
    <source>
        <dbReference type="PROSITE-ProRule" id="PRU10141"/>
    </source>
</evidence>
<evidence type="ECO:0000256" key="2">
    <source>
        <dbReference type="ARBA" id="ARBA00022679"/>
    </source>
</evidence>
<dbReference type="Proteomes" id="UP000094455">
    <property type="component" value="Unassembled WGS sequence"/>
</dbReference>
<dbReference type="InterPro" id="IPR000719">
    <property type="entry name" value="Prot_kinase_dom"/>
</dbReference>
<dbReference type="RefSeq" id="XP_019015677.1">
    <property type="nucleotide sequence ID" value="XM_019163419.1"/>
</dbReference>
<reference evidence="8 9" key="1">
    <citation type="journal article" date="2016" name="Proc. Natl. Acad. Sci. U.S.A.">
        <title>Comparative genomics of biotechnologically important yeasts.</title>
        <authorList>
            <person name="Riley R."/>
            <person name="Haridas S."/>
            <person name="Wolfe K.H."/>
            <person name="Lopes M.R."/>
            <person name="Hittinger C.T."/>
            <person name="Goeker M."/>
            <person name="Salamov A.A."/>
            <person name="Wisecaver J.H."/>
            <person name="Long T.M."/>
            <person name="Calvey C.H."/>
            <person name="Aerts A.L."/>
            <person name="Barry K.W."/>
            <person name="Choi C."/>
            <person name="Clum A."/>
            <person name="Coughlan A.Y."/>
            <person name="Deshpande S."/>
            <person name="Douglass A.P."/>
            <person name="Hanson S.J."/>
            <person name="Klenk H.-P."/>
            <person name="LaButti K.M."/>
            <person name="Lapidus A."/>
            <person name="Lindquist E.A."/>
            <person name="Lipzen A.M."/>
            <person name="Meier-Kolthoff J.P."/>
            <person name="Ohm R.A."/>
            <person name="Otillar R.P."/>
            <person name="Pangilinan J.L."/>
            <person name="Peng Y."/>
            <person name="Rokas A."/>
            <person name="Rosa C.A."/>
            <person name="Scheuner C."/>
            <person name="Sibirny A.A."/>
            <person name="Slot J.C."/>
            <person name="Stielow J.B."/>
            <person name="Sun H."/>
            <person name="Kurtzman C.P."/>
            <person name="Blackwell M."/>
            <person name="Grigoriev I.V."/>
            <person name="Jeffries T.W."/>
        </authorList>
    </citation>
    <scope>NUCLEOTIDE SEQUENCE [LARGE SCALE GENOMIC DNA]</scope>
    <source>
        <strain evidence="8 9">NRRL Y-2026</strain>
    </source>
</reference>
<evidence type="ECO:0000256" key="1">
    <source>
        <dbReference type="ARBA" id="ARBA00022527"/>
    </source>
</evidence>
<dbReference type="Pfam" id="PF00069">
    <property type="entry name" value="Pkinase"/>
    <property type="match status" value="1"/>
</dbReference>
<dbReference type="PANTHER" id="PTHR24345:SF0">
    <property type="entry name" value="CELL CYCLE SERINE_THREONINE-PROTEIN KINASE CDC5_MSD2"/>
    <property type="match status" value="1"/>
</dbReference>
<dbReference type="PANTHER" id="PTHR24345">
    <property type="entry name" value="SERINE/THREONINE-PROTEIN KINASE PLK"/>
    <property type="match status" value="1"/>
</dbReference>
<keyword evidence="1" id="KW-0723">Serine/threonine-protein kinase</keyword>
<name>A0A1E3NEK9_9ASCO</name>
<evidence type="ECO:0000256" key="5">
    <source>
        <dbReference type="ARBA" id="ARBA00022840"/>
    </source>
</evidence>
<dbReference type="SUPFAM" id="SSF56112">
    <property type="entry name" value="Protein kinase-like (PK-like)"/>
    <property type="match status" value="1"/>
</dbReference>
<dbReference type="PROSITE" id="PS50011">
    <property type="entry name" value="PROTEIN_KINASE_DOM"/>
    <property type="match status" value="1"/>
</dbReference>
<keyword evidence="4" id="KW-0418">Kinase</keyword>
<dbReference type="GO" id="GO:0030447">
    <property type="term" value="P:filamentous growth"/>
    <property type="evidence" value="ECO:0007669"/>
    <property type="project" value="UniProtKB-ARBA"/>
</dbReference>
<keyword evidence="2" id="KW-0808">Transferase</keyword>
<evidence type="ECO:0000313" key="9">
    <source>
        <dbReference type="Proteomes" id="UP000094455"/>
    </source>
</evidence>
<dbReference type="GeneID" id="30180106"/>
<feature type="binding site" evidence="6">
    <location>
        <position position="74"/>
    </location>
    <ligand>
        <name>ATP</name>
        <dbReference type="ChEBI" id="CHEBI:30616"/>
    </ligand>
</feature>
<dbReference type="OrthoDB" id="4062651at2759"/>
<dbReference type="GO" id="GO:0005524">
    <property type="term" value="F:ATP binding"/>
    <property type="evidence" value="ECO:0007669"/>
    <property type="project" value="UniProtKB-UniRule"/>
</dbReference>
<organism evidence="8 9">
    <name type="scientific">Pichia membranifaciens NRRL Y-2026</name>
    <dbReference type="NCBI Taxonomy" id="763406"/>
    <lineage>
        <taxon>Eukaryota</taxon>
        <taxon>Fungi</taxon>
        <taxon>Dikarya</taxon>
        <taxon>Ascomycota</taxon>
        <taxon>Saccharomycotina</taxon>
        <taxon>Pichiomycetes</taxon>
        <taxon>Pichiales</taxon>
        <taxon>Pichiaceae</taxon>
        <taxon>Pichia</taxon>
    </lineage>
</organism>
<feature type="domain" description="Protein kinase" evidence="7">
    <location>
        <begin position="42"/>
        <end position="310"/>
    </location>
</feature>
<evidence type="ECO:0000256" key="4">
    <source>
        <dbReference type="ARBA" id="ARBA00022777"/>
    </source>
</evidence>
<keyword evidence="3 6" id="KW-0547">Nucleotide-binding</keyword>
<sequence length="350" mass="39587">MGWVRSVLQREKKIKQDDNVAGRGNREGLFNVYRSFPVKKYGKMKRGIGQGISSKVFLYESNDMVYAVKCFVKKNLKDVDDMNAIGKEVEIHKGVDDGYHVVRLVESFRVRHEQFCVVLEYLPCTLQALYTTYGPMLDQADRLCYFKQVAEGLYYLQSNGIGHRDIKLENCGIDPQGDLKLFDFGSATMGNVGYGMAGSPSYAAPEIHAQLMYDSFKCDVWSLGILLINLFYVSKQKWKNARHDDKAFISYRRHPTLENAVVSVRRIANDQDPQYVANKSPVDSLILQLLTVNVDHRIDLSELVNNHLWFQQIDCCRDRRGAGHAHLKAVARMTAAASSAPSLSPCSEVS</sequence>
<accession>A0A1E3NEK9</accession>
<dbReference type="SMART" id="SM00220">
    <property type="entry name" value="S_TKc"/>
    <property type="match status" value="1"/>
</dbReference>
<evidence type="ECO:0000259" key="7">
    <source>
        <dbReference type="PROSITE" id="PS50011"/>
    </source>
</evidence>
<dbReference type="PROSITE" id="PS00107">
    <property type="entry name" value="PROTEIN_KINASE_ATP"/>
    <property type="match status" value="1"/>
</dbReference>
<keyword evidence="9" id="KW-1185">Reference proteome</keyword>
<evidence type="ECO:0000313" key="8">
    <source>
        <dbReference type="EMBL" id="ODQ44564.1"/>
    </source>
</evidence>
<dbReference type="InterPro" id="IPR011009">
    <property type="entry name" value="Kinase-like_dom_sf"/>
</dbReference>
<dbReference type="GO" id="GO:0005634">
    <property type="term" value="C:nucleus"/>
    <property type="evidence" value="ECO:0007669"/>
    <property type="project" value="TreeGrafter"/>
</dbReference>